<feature type="compositionally biased region" description="Polar residues" evidence="1">
    <location>
        <begin position="223"/>
        <end position="233"/>
    </location>
</feature>
<reference evidence="3" key="1">
    <citation type="submission" date="2022-11" db="UniProtKB">
        <authorList>
            <consortium name="WormBaseParasite"/>
        </authorList>
    </citation>
    <scope>IDENTIFICATION</scope>
</reference>
<protein>
    <submittedName>
        <fullName evidence="3">Uncharacterized protein</fullName>
    </submittedName>
</protein>
<dbReference type="AlphaFoldDB" id="A0A915C0S4"/>
<sequence length="876" mass="97696">AAGQMFVNMNMNITTCGAHSGLIVHSGVHHGKADATLIWPYPINIQPTASVPFLNAPLPLQQQRQQHRQSQQQSLSWPKESTCSTNRTSSFRGITNSPSSEFIEPDNVQLNVFSVDPVNHSGPEPRKLDSGNKFAVERRPGALLDDTVTTTTTVEVFRTKVDPNNPNGYITLPPVPAQGMDGRPQVLRALGPDYEKWTTSRTETVINEPIKWPDHSELRTATEASPHNENYASSGFVDRHTYKGTASSPPAAHKTARDGTSANKRKHVRMSQGSPFHAKHSQVETTGRQEEESLYEMARSRSVEDIRNQYVPDYLPQRPRPRMGVPIYEVPSRSSYPRSEGVQMSTTPKTAKSEEIFHLYETRDACGNIRAKCETATSLRDGQIPMSTSSAFLDDSTTSQIAVTSNSTRSDMLSKRASTASPYLDESRGYTPLTDDTLIPYYSTQDATRSTIGSYTYPQHLERYPRNFSASHSPQESQYNFTSVYELRNLDVMREISETNPPLQPKSNQARLQSPIESENFDIMQDFDEIHVGAKNMTFPLRSEKYGSLPDSAYPRCSMLVPRADSVRLHHKLNSGLRSANRPSEGISLRPGVPLEALPEISVLESQKEDTSMRMKISGNGDPSCRKVIDVSRDLNEFSQTETKYAERISPTYEEFPKLEREPDSLHLVYDISGAHESSLLEDAAYRRSMADVLDLTSTLQVNEVEQSSRHVNRLSTFRSPPYVFPRPPKLDPETIEISSQAILNESVHTEDVNSVSDSIHERDCDPGADTVAVRSDIIFAPSVGSTINSDEESRHDSVFSELKQQHEELTPKSTAINSSVPHVSELEHSMSSAEKESVIINDGEVVRENIQTASAEEFLNANDNQMSDISFTDIP</sequence>
<feature type="compositionally biased region" description="Polar residues" evidence="1">
    <location>
        <begin position="332"/>
        <end position="350"/>
    </location>
</feature>
<proteinExistence type="predicted"/>
<name>A0A915C0S4_PARUN</name>
<accession>A0A915C0S4</accession>
<feature type="compositionally biased region" description="Low complexity" evidence="1">
    <location>
        <begin position="61"/>
        <end position="74"/>
    </location>
</feature>
<feature type="region of interest" description="Disordered" evidence="1">
    <location>
        <begin position="61"/>
        <end position="102"/>
    </location>
</feature>
<feature type="compositionally biased region" description="Polar residues" evidence="1">
    <location>
        <begin position="75"/>
        <end position="100"/>
    </location>
</feature>
<evidence type="ECO:0000313" key="2">
    <source>
        <dbReference type="Proteomes" id="UP000887569"/>
    </source>
</evidence>
<keyword evidence="2" id="KW-1185">Reference proteome</keyword>
<evidence type="ECO:0000313" key="3">
    <source>
        <dbReference type="WBParaSite" id="PgR073_g028_t02"/>
    </source>
</evidence>
<feature type="region of interest" description="Disordered" evidence="1">
    <location>
        <begin position="223"/>
        <end position="292"/>
    </location>
</feature>
<dbReference type="WBParaSite" id="PgR073_g028_t02">
    <property type="protein sequence ID" value="PgR073_g028_t02"/>
    <property type="gene ID" value="PgR073_g028"/>
</dbReference>
<organism evidence="2 3">
    <name type="scientific">Parascaris univalens</name>
    <name type="common">Nematode worm</name>
    <dbReference type="NCBI Taxonomy" id="6257"/>
    <lineage>
        <taxon>Eukaryota</taxon>
        <taxon>Metazoa</taxon>
        <taxon>Ecdysozoa</taxon>
        <taxon>Nematoda</taxon>
        <taxon>Chromadorea</taxon>
        <taxon>Rhabditida</taxon>
        <taxon>Spirurina</taxon>
        <taxon>Ascaridomorpha</taxon>
        <taxon>Ascaridoidea</taxon>
        <taxon>Ascarididae</taxon>
        <taxon>Parascaris</taxon>
    </lineage>
</organism>
<feature type="region of interest" description="Disordered" evidence="1">
    <location>
        <begin position="313"/>
        <end position="350"/>
    </location>
</feature>
<evidence type="ECO:0000256" key="1">
    <source>
        <dbReference type="SAM" id="MobiDB-lite"/>
    </source>
</evidence>
<dbReference type="Proteomes" id="UP000887569">
    <property type="component" value="Unplaced"/>
</dbReference>